<dbReference type="KEGG" id="amx:AM2010_1432"/>
<proteinExistence type="predicted"/>
<keyword evidence="3" id="KW-1185">Reference proteome</keyword>
<protein>
    <submittedName>
        <fullName evidence="2">Uncharacterized protein</fullName>
    </submittedName>
</protein>
<dbReference type="OrthoDB" id="7594268at2"/>
<feature type="transmembrane region" description="Helical" evidence="1">
    <location>
        <begin position="12"/>
        <end position="32"/>
    </location>
</feature>
<gene>
    <name evidence="2" type="ORF">AM2010_1432</name>
</gene>
<sequence>MGAKLDRPEAWLAIHGFLVAFVWEMFQMPFFVSAGLSVWQVTMRCGLASFGDAGIMVIAYLGTSWIKKDMTWLQRPERLSLIAYLAIGLAITVVVEFVAVRVPWGWRYSDLMPEIFGIGLIPLLMWVVVPLTSLALTARSACADRNG</sequence>
<dbReference type="AlphaFoldDB" id="A0A0G3XA58"/>
<keyword evidence="1" id="KW-1133">Transmembrane helix</keyword>
<keyword evidence="1" id="KW-0812">Transmembrane</keyword>
<evidence type="ECO:0000313" key="2">
    <source>
        <dbReference type="EMBL" id="AKM07504.1"/>
    </source>
</evidence>
<dbReference type="Proteomes" id="UP000037643">
    <property type="component" value="Chromosome"/>
</dbReference>
<dbReference type="EMBL" id="CP011805">
    <property type="protein sequence ID" value="AKM07504.1"/>
    <property type="molecule type" value="Genomic_DNA"/>
</dbReference>
<dbReference type="STRING" id="543877.AM2010_1432"/>
<feature type="transmembrane region" description="Helical" evidence="1">
    <location>
        <begin position="38"/>
        <end position="61"/>
    </location>
</feature>
<dbReference type="RefSeq" id="WP_047806501.1">
    <property type="nucleotide sequence ID" value="NZ_CP011805.1"/>
</dbReference>
<evidence type="ECO:0000256" key="1">
    <source>
        <dbReference type="SAM" id="Phobius"/>
    </source>
</evidence>
<keyword evidence="1" id="KW-0472">Membrane</keyword>
<dbReference type="PATRIC" id="fig|543877.4.peg.1456"/>
<organism evidence="2 3">
    <name type="scientific">Pelagerythrobacter marensis</name>
    <dbReference type="NCBI Taxonomy" id="543877"/>
    <lineage>
        <taxon>Bacteria</taxon>
        <taxon>Pseudomonadati</taxon>
        <taxon>Pseudomonadota</taxon>
        <taxon>Alphaproteobacteria</taxon>
        <taxon>Sphingomonadales</taxon>
        <taxon>Erythrobacteraceae</taxon>
        <taxon>Pelagerythrobacter</taxon>
    </lineage>
</organism>
<evidence type="ECO:0000313" key="3">
    <source>
        <dbReference type="Proteomes" id="UP000037643"/>
    </source>
</evidence>
<reference evidence="2 3" key="1">
    <citation type="submission" date="2015-06" db="EMBL/GenBank/DDBJ databases">
        <authorList>
            <person name="Kim K.M."/>
        </authorList>
    </citation>
    <scope>NUCLEOTIDE SEQUENCE [LARGE SCALE GENOMIC DNA]</scope>
    <source>
        <strain evidence="2 3">KCTC 22370</strain>
    </source>
</reference>
<feature type="transmembrane region" description="Helical" evidence="1">
    <location>
        <begin position="81"/>
        <end position="103"/>
    </location>
</feature>
<accession>A0A0G3XA58</accession>
<name>A0A0G3XA58_9SPHN</name>
<feature type="transmembrane region" description="Helical" evidence="1">
    <location>
        <begin position="115"/>
        <end position="136"/>
    </location>
</feature>